<evidence type="ECO:0000256" key="1">
    <source>
        <dbReference type="SAM" id="MobiDB-lite"/>
    </source>
</evidence>
<dbReference type="AlphaFoldDB" id="A0AAV5WE32"/>
<organism evidence="2 3">
    <name type="scientific">Pristionchus fissidentatus</name>
    <dbReference type="NCBI Taxonomy" id="1538716"/>
    <lineage>
        <taxon>Eukaryota</taxon>
        <taxon>Metazoa</taxon>
        <taxon>Ecdysozoa</taxon>
        <taxon>Nematoda</taxon>
        <taxon>Chromadorea</taxon>
        <taxon>Rhabditida</taxon>
        <taxon>Rhabditina</taxon>
        <taxon>Diplogasteromorpha</taxon>
        <taxon>Diplogasteroidea</taxon>
        <taxon>Neodiplogasteridae</taxon>
        <taxon>Pristionchus</taxon>
    </lineage>
</organism>
<feature type="region of interest" description="Disordered" evidence="1">
    <location>
        <begin position="1"/>
        <end position="21"/>
    </location>
</feature>
<accession>A0AAV5WE32</accession>
<gene>
    <name evidence="2" type="ORF">PFISCL1PPCAC_20579</name>
</gene>
<evidence type="ECO:0000313" key="3">
    <source>
        <dbReference type="Proteomes" id="UP001432322"/>
    </source>
</evidence>
<evidence type="ECO:0000313" key="2">
    <source>
        <dbReference type="EMBL" id="GMT29282.1"/>
    </source>
</evidence>
<proteinExistence type="predicted"/>
<protein>
    <submittedName>
        <fullName evidence="2">Uncharacterized protein</fullName>
    </submittedName>
</protein>
<dbReference type="EMBL" id="BTSY01000005">
    <property type="protein sequence ID" value="GMT29282.1"/>
    <property type="molecule type" value="Genomic_DNA"/>
</dbReference>
<sequence length="100" mass="11361">MWTDAMDERGEFEEGSSTKDQRSLVVEFKVESVVNFIVLERDVILVDRVPLLEHNLLVSCSSLGGDELLEVANRIRRIALDTNLLAQSVVDGDLDHRHRE</sequence>
<dbReference type="Proteomes" id="UP001432322">
    <property type="component" value="Unassembled WGS sequence"/>
</dbReference>
<comment type="caution">
    <text evidence="2">The sequence shown here is derived from an EMBL/GenBank/DDBJ whole genome shotgun (WGS) entry which is preliminary data.</text>
</comment>
<feature type="non-terminal residue" evidence="2">
    <location>
        <position position="100"/>
    </location>
</feature>
<keyword evidence="3" id="KW-1185">Reference proteome</keyword>
<name>A0AAV5WE32_9BILA</name>
<reference evidence="2" key="1">
    <citation type="submission" date="2023-10" db="EMBL/GenBank/DDBJ databases">
        <title>Genome assembly of Pristionchus species.</title>
        <authorList>
            <person name="Yoshida K."/>
            <person name="Sommer R.J."/>
        </authorList>
    </citation>
    <scope>NUCLEOTIDE SEQUENCE</scope>
    <source>
        <strain evidence="2">RS5133</strain>
    </source>
</reference>